<sequence length="172" mass="19327">MKEFFNRLKLEFSDKEYAHSYMESHAVSRLAAQIYALRKQRGWSQEKLAAETGIAQETISKIESANFNSLTMTTLHKFSKAFDVNLSIAFEPFSRGIVGIANMNPEQLKVESREADLESSLSEHTYFLNSGGEWKAVNHLSVVAAVTSIQPLTPNDEWQSLGVPQESVELRA</sequence>
<dbReference type="Gene3D" id="1.10.260.40">
    <property type="entry name" value="lambda repressor-like DNA-binding domains"/>
    <property type="match status" value="1"/>
</dbReference>
<dbReference type="AlphaFoldDB" id="A0A1J5SJV5"/>
<protein>
    <submittedName>
        <fullName evidence="2">Antitoxin HipB</fullName>
    </submittedName>
</protein>
<reference evidence="2" key="1">
    <citation type="submission" date="2016-10" db="EMBL/GenBank/DDBJ databases">
        <title>Sequence of Gallionella enrichment culture.</title>
        <authorList>
            <person name="Poehlein A."/>
            <person name="Muehling M."/>
            <person name="Daniel R."/>
        </authorList>
    </citation>
    <scope>NUCLEOTIDE SEQUENCE</scope>
</reference>
<proteinExistence type="predicted"/>
<comment type="caution">
    <text evidence="2">The sequence shown here is derived from an EMBL/GenBank/DDBJ whole genome shotgun (WGS) entry which is preliminary data.</text>
</comment>
<dbReference type="Pfam" id="PF01381">
    <property type="entry name" value="HTH_3"/>
    <property type="match status" value="1"/>
</dbReference>
<evidence type="ECO:0000259" key="1">
    <source>
        <dbReference type="PROSITE" id="PS50943"/>
    </source>
</evidence>
<dbReference type="GO" id="GO:0003677">
    <property type="term" value="F:DNA binding"/>
    <property type="evidence" value="ECO:0007669"/>
    <property type="project" value="InterPro"/>
</dbReference>
<dbReference type="EMBL" id="MLJW01000030">
    <property type="protein sequence ID" value="OIR08737.1"/>
    <property type="molecule type" value="Genomic_DNA"/>
</dbReference>
<dbReference type="InterPro" id="IPR001387">
    <property type="entry name" value="Cro/C1-type_HTH"/>
</dbReference>
<dbReference type="CDD" id="cd00093">
    <property type="entry name" value="HTH_XRE"/>
    <property type="match status" value="1"/>
</dbReference>
<organism evidence="2">
    <name type="scientific">mine drainage metagenome</name>
    <dbReference type="NCBI Taxonomy" id="410659"/>
    <lineage>
        <taxon>unclassified sequences</taxon>
        <taxon>metagenomes</taxon>
        <taxon>ecological metagenomes</taxon>
    </lineage>
</organism>
<dbReference type="PROSITE" id="PS50943">
    <property type="entry name" value="HTH_CROC1"/>
    <property type="match status" value="1"/>
</dbReference>
<accession>A0A1J5SJV5</accession>
<dbReference type="SMART" id="SM00530">
    <property type="entry name" value="HTH_XRE"/>
    <property type="match status" value="1"/>
</dbReference>
<feature type="domain" description="HTH cro/C1-type" evidence="1">
    <location>
        <begin position="34"/>
        <end position="89"/>
    </location>
</feature>
<dbReference type="InterPro" id="IPR010982">
    <property type="entry name" value="Lambda_DNA-bd_dom_sf"/>
</dbReference>
<name>A0A1J5SJV5_9ZZZZ</name>
<gene>
    <name evidence="2" type="primary">hipB_2</name>
    <name evidence="2" type="ORF">GALL_91210</name>
</gene>
<evidence type="ECO:0000313" key="2">
    <source>
        <dbReference type="EMBL" id="OIR08737.1"/>
    </source>
</evidence>
<dbReference type="SUPFAM" id="SSF47413">
    <property type="entry name" value="lambda repressor-like DNA-binding domains"/>
    <property type="match status" value="1"/>
</dbReference>